<dbReference type="InterPro" id="IPR045275">
    <property type="entry name" value="MscS_archaea/bacteria_type"/>
</dbReference>
<protein>
    <recommendedName>
        <fullName evidence="7">Small-conductance mechanosensitive channel</fullName>
    </recommendedName>
</protein>
<evidence type="ECO:0000256" key="7">
    <source>
        <dbReference type="RuleBase" id="RU369025"/>
    </source>
</evidence>
<keyword evidence="12" id="KW-1185">Reference proteome</keyword>
<dbReference type="SUPFAM" id="SSF50182">
    <property type="entry name" value="Sm-like ribonucleoproteins"/>
    <property type="match status" value="1"/>
</dbReference>
<comment type="subunit">
    <text evidence="7">Homoheptamer.</text>
</comment>
<dbReference type="Proteomes" id="UP000266091">
    <property type="component" value="Unassembled WGS sequence"/>
</dbReference>
<feature type="domain" description="Mechanosensitive ion channel MscS" evidence="8">
    <location>
        <begin position="104"/>
        <end position="168"/>
    </location>
</feature>
<evidence type="ECO:0000256" key="2">
    <source>
        <dbReference type="ARBA" id="ARBA00008017"/>
    </source>
</evidence>
<dbReference type="Gene3D" id="2.30.30.60">
    <property type="match status" value="1"/>
</dbReference>
<dbReference type="InterPro" id="IPR010920">
    <property type="entry name" value="LSM_dom_sf"/>
</dbReference>
<dbReference type="OrthoDB" id="9809206at2"/>
<feature type="domain" description="Mechanosensitive ion channel MscS C-terminal" evidence="9">
    <location>
        <begin position="176"/>
        <end position="256"/>
    </location>
</feature>
<evidence type="ECO:0000256" key="3">
    <source>
        <dbReference type="ARBA" id="ARBA00022475"/>
    </source>
</evidence>
<dbReference type="PANTHER" id="PTHR30221">
    <property type="entry name" value="SMALL-CONDUCTANCE MECHANOSENSITIVE CHANNEL"/>
    <property type="match status" value="1"/>
</dbReference>
<comment type="caution">
    <text evidence="11">The sequence shown here is derived from an EMBL/GenBank/DDBJ whole genome shotgun (WGS) entry which is preliminary data.</text>
</comment>
<evidence type="ECO:0000313" key="11">
    <source>
        <dbReference type="EMBL" id="GBO93830.1"/>
    </source>
</evidence>
<dbReference type="InterPro" id="IPR006685">
    <property type="entry name" value="MscS_channel_2nd"/>
</dbReference>
<dbReference type="Gene3D" id="3.30.70.100">
    <property type="match status" value="1"/>
</dbReference>
<dbReference type="GO" id="GO:0008381">
    <property type="term" value="F:mechanosensitive monoatomic ion channel activity"/>
    <property type="evidence" value="ECO:0007669"/>
    <property type="project" value="InterPro"/>
</dbReference>
<feature type="domain" description="Mechanosensitive ion channel transmembrane helices 2/3" evidence="10">
    <location>
        <begin position="62"/>
        <end position="101"/>
    </location>
</feature>
<dbReference type="InterPro" id="IPR011066">
    <property type="entry name" value="MscS_channel_C_sf"/>
</dbReference>
<dbReference type="SUPFAM" id="SSF82689">
    <property type="entry name" value="Mechanosensitive channel protein MscS (YggB), C-terminal domain"/>
    <property type="match status" value="1"/>
</dbReference>
<keyword evidence="7" id="KW-0407">Ion channel</keyword>
<evidence type="ECO:0000256" key="4">
    <source>
        <dbReference type="ARBA" id="ARBA00022692"/>
    </source>
</evidence>
<keyword evidence="7" id="KW-0813">Transport</keyword>
<dbReference type="PANTHER" id="PTHR30221:SF8">
    <property type="entry name" value="SMALL-CONDUCTANCE MECHANOSENSITIVE CHANNEL"/>
    <property type="match status" value="1"/>
</dbReference>
<dbReference type="RefSeq" id="WP_116270128.1">
    <property type="nucleotide sequence ID" value="NZ_BGZJ01000001.1"/>
</dbReference>
<comment type="function">
    <text evidence="7">Mechanosensitive channel that participates in the regulation of osmotic pressure changes within the cell, opening in response to stretch forces in the membrane lipid bilayer, without the need for other proteins. Contributes to normal resistance to hypoosmotic shock. Forms an ion channel of 1.0 nanosiemens conductance with a slight preference for anions.</text>
</comment>
<comment type="subcellular location">
    <subcellularLocation>
        <location evidence="7">Cell inner membrane</location>
        <topology evidence="7">Multi-pass membrane protein</topology>
    </subcellularLocation>
    <subcellularLocation>
        <location evidence="1">Cell membrane</location>
        <topology evidence="1">Multi-pass membrane protein</topology>
    </subcellularLocation>
</comment>
<gene>
    <name evidence="11" type="ORF">MESMUL_11840</name>
</gene>
<dbReference type="SUPFAM" id="SSF82861">
    <property type="entry name" value="Mechanosensitive channel protein MscS (YggB), transmembrane region"/>
    <property type="match status" value="1"/>
</dbReference>
<evidence type="ECO:0000259" key="8">
    <source>
        <dbReference type="Pfam" id="PF00924"/>
    </source>
</evidence>
<feature type="transmembrane region" description="Helical" evidence="7">
    <location>
        <begin position="20"/>
        <end position="44"/>
    </location>
</feature>
<comment type="caution">
    <text evidence="7">Lacks conserved residue(s) required for the propagation of feature annotation.</text>
</comment>
<keyword evidence="5 7" id="KW-1133">Transmembrane helix</keyword>
<keyword evidence="7" id="KW-0406">Ion transport</keyword>
<accession>A0A388SEI0</accession>
<comment type="similarity">
    <text evidence="2 7">Belongs to the MscS (TC 1.A.23) family.</text>
</comment>
<keyword evidence="7" id="KW-0997">Cell inner membrane</keyword>
<name>A0A388SEI0_9BURK</name>
<dbReference type="InterPro" id="IPR049278">
    <property type="entry name" value="MS_channel_C"/>
</dbReference>
<dbReference type="InterPro" id="IPR023408">
    <property type="entry name" value="MscS_beta-dom_sf"/>
</dbReference>
<evidence type="ECO:0000256" key="5">
    <source>
        <dbReference type="ARBA" id="ARBA00022989"/>
    </source>
</evidence>
<dbReference type="InterPro" id="IPR049142">
    <property type="entry name" value="MS_channel_1st"/>
</dbReference>
<keyword evidence="3" id="KW-1003">Cell membrane</keyword>
<evidence type="ECO:0000313" key="12">
    <source>
        <dbReference type="Proteomes" id="UP000266091"/>
    </source>
</evidence>
<dbReference type="InterPro" id="IPR011014">
    <property type="entry name" value="MscS_channel_TM-2"/>
</dbReference>
<dbReference type="GO" id="GO:0005886">
    <property type="term" value="C:plasma membrane"/>
    <property type="evidence" value="ECO:0007669"/>
    <property type="project" value="UniProtKB-SubCell"/>
</dbReference>
<dbReference type="Gene3D" id="1.10.287.1260">
    <property type="match status" value="1"/>
</dbReference>
<dbReference type="Pfam" id="PF00924">
    <property type="entry name" value="MS_channel_2nd"/>
    <property type="match status" value="1"/>
</dbReference>
<organism evidence="11 12">
    <name type="scientific">Mesosutterella multiformis</name>
    <dbReference type="NCBI Taxonomy" id="2259133"/>
    <lineage>
        <taxon>Bacteria</taxon>
        <taxon>Pseudomonadati</taxon>
        <taxon>Pseudomonadota</taxon>
        <taxon>Betaproteobacteria</taxon>
        <taxon>Burkholderiales</taxon>
        <taxon>Sutterellaceae</taxon>
        <taxon>Mesosutterella</taxon>
    </lineage>
</organism>
<feature type="transmembrane region" description="Helical" evidence="7">
    <location>
        <begin position="64"/>
        <end position="86"/>
    </location>
</feature>
<dbReference type="Pfam" id="PF21088">
    <property type="entry name" value="MS_channel_1st"/>
    <property type="match status" value="1"/>
</dbReference>
<evidence type="ECO:0000259" key="10">
    <source>
        <dbReference type="Pfam" id="PF21088"/>
    </source>
</evidence>
<evidence type="ECO:0000256" key="1">
    <source>
        <dbReference type="ARBA" id="ARBA00004651"/>
    </source>
</evidence>
<dbReference type="Pfam" id="PF21082">
    <property type="entry name" value="MS_channel_3rd"/>
    <property type="match status" value="1"/>
</dbReference>
<feature type="transmembrane region" description="Helical" evidence="7">
    <location>
        <begin position="92"/>
        <end position="116"/>
    </location>
</feature>
<keyword evidence="6 7" id="KW-0472">Membrane</keyword>
<keyword evidence="4 7" id="KW-0812">Transmembrane</keyword>
<dbReference type="EMBL" id="BGZJ01000001">
    <property type="protein sequence ID" value="GBO93830.1"/>
    <property type="molecule type" value="Genomic_DNA"/>
</dbReference>
<evidence type="ECO:0000259" key="9">
    <source>
        <dbReference type="Pfam" id="PF21082"/>
    </source>
</evidence>
<reference evidence="11 12" key="1">
    <citation type="journal article" date="2018" name="Int. J. Syst. Evol. Microbiol.">
        <title>Mesosutterella multiformis gen. nov., sp. nov., a member of the family Sutterellaceae and Sutterella megalosphaeroides sp. nov., isolated from human faeces.</title>
        <authorList>
            <person name="Sakamoto M."/>
            <person name="Ikeyama N."/>
            <person name="Kunihiro T."/>
            <person name="Iino T."/>
            <person name="Yuki M."/>
            <person name="Ohkuma M."/>
        </authorList>
    </citation>
    <scope>NUCLEOTIDE SEQUENCE [LARGE SCALE GENOMIC DNA]</scope>
    <source>
        <strain evidence="11 12">4NBBH2</strain>
    </source>
</reference>
<proteinExistence type="inferred from homology"/>
<evidence type="ECO:0000256" key="6">
    <source>
        <dbReference type="ARBA" id="ARBA00023136"/>
    </source>
</evidence>
<sequence length="265" mass="28936">MDHLFETRFSELLVTYGEKIALAIICLIVGKIVINLIIGAVGRVKYFNNVDQTAKGYINSFLKIGLWVVLLIIVIQILGVPMASVITVLASAGLAIGLALQGALSNIAGGVMLMIFRPFSVGDYVQASGVEGTVRDITLFYTTLISPDNKRITIPNSQVMNTTVTNLSSEKLRRVDLDFSVAKDETPEKIQSLMLEAIAKTNKVLQDPAPFARLTGGNDKGMNFQARAWCKSSDYWDVYFDLTQNITEAMGENDVKAPAARVIQA</sequence>
<dbReference type="AlphaFoldDB" id="A0A388SEI0"/>